<reference evidence="15" key="1">
    <citation type="submission" date="2016-03" db="EMBL/GenBank/DDBJ databases">
        <authorList>
            <person name="Ploux O."/>
        </authorList>
    </citation>
    <scope>NUCLEOTIDE SEQUENCE [LARGE SCALE GENOMIC DNA]</scope>
    <source>
        <strain evidence="15">UK7</strain>
    </source>
</reference>
<evidence type="ECO:0000256" key="4">
    <source>
        <dbReference type="ARBA" id="ARBA00022772"/>
    </source>
</evidence>
<evidence type="ECO:0000256" key="5">
    <source>
        <dbReference type="ARBA" id="ARBA00023002"/>
    </source>
</evidence>
<feature type="active site" description="Schiff-base intermediate with substrate; via topaquinone" evidence="7">
    <location>
        <position position="467"/>
    </location>
</feature>
<dbReference type="GO" id="GO:0008131">
    <property type="term" value="F:primary methylamine oxidase activity"/>
    <property type="evidence" value="ECO:0007669"/>
    <property type="project" value="InterPro"/>
</dbReference>
<dbReference type="PRINTS" id="PR00766">
    <property type="entry name" value="CUDAOXIDASE"/>
</dbReference>
<comment type="PTM">
    <text evidence="8 9">Topaquinone (TPQ) is generated by copper-dependent autoxidation of a specific tyrosyl residue.</text>
</comment>
<dbReference type="AlphaFoldDB" id="A0A1E1LPW6"/>
<comment type="similarity">
    <text evidence="2 9">Belongs to the copper/topaquinone oxidase family.</text>
</comment>
<feature type="domain" description="Copper amine oxidase catalytic" evidence="11">
    <location>
        <begin position="322"/>
        <end position="715"/>
    </location>
</feature>
<organism evidence="14 15">
    <name type="scientific">Rhynchosporium graminicola</name>
    <dbReference type="NCBI Taxonomy" id="2792576"/>
    <lineage>
        <taxon>Eukaryota</taxon>
        <taxon>Fungi</taxon>
        <taxon>Dikarya</taxon>
        <taxon>Ascomycota</taxon>
        <taxon>Pezizomycotina</taxon>
        <taxon>Leotiomycetes</taxon>
        <taxon>Helotiales</taxon>
        <taxon>Ploettnerulaceae</taxon>
        <taxon>Rhynchosporium</taxon>
    </lineage>
</organism>
<dbReference type="InterPro" id="IPR015800">
    <property type="entry name" value="Cu_amine_oxidase_N2"/>
</dbReference>
<evidence type="ECO:0000256" key="2">
    <source>
        <dbReference type="ARBA" id="ARBA00007983"/>
    </source>
</evidence>
<evidence type="ECO:0000259" key="12">
    <source>
        <dbReference type="Pfam" id="PF02727"/>
    </source>
</evidence>
<keyword evidence="3 9" id="KW-0479">Metal-binding</keyword>
<dbReference type="InterPro" id="IPR000269">
    <property type="entry name" value="Cu_amine_oxidase"/>
</dbReference>
<keyword evidence="6 9" id="KW-0186">Copper</keyword>
<keyword evidence="10" id="KW-1133">Transmembrane helix</keyword>
<dbReference type="Proteomes" id="UP000178129">
    <property type="component" value="Unassembled WGS sequence"/>
</dbReference>
<accession>A0A1E1LPW6</accession>
<keyword evidence="10" id="KW-0472">Membrane</keyword>
<feature type="transmembrane region" description="Helical" evidence="10">
    <location>
        <begin position="7"/>
        <end position="26"/>
    </location>
</feature>
<evidence type="ECO:0000256" key="1">
    <source>
        <dbReference type="ARBA" id="ARBA00001935"/>
    </source>
</evidence>
<evidence type="ECO:0000256" key="3">
    <source>
        <dbReference type="ARBA" id="ARBA00022723"/>
    </source>
</evidence>
<dbReference type="GO" id="GO:0005886">
    <property type="term" value="C:plasma membrane"/>
    <property type="evidence" value="ECO:0007669"/>
    <property type="project" value="TreeGrafter"/>
</dbReference>
<dbReference type="SUPFAM" id="SSF54416">
    <property type="entry name" value="Amine oxidase N-terminal region"/>
    <property type="match status" value="2"/>
</dbReference>
<dbReference type="Gene3D" id="3.10.450.40">
    <property type="match status" value="2"/>
</dbReference>
<evidence type="ECO:0000256" key="8">
    <source>
        <dbReference type="PIRSR" id="PIRSR600269-51"/>
    </source>
</evidence>
<evidence type="ECO:0000313" key="15">
    <source>
        <dbReference type="Proteomes" id="UP000178129"/>
    </source>
</evidence>
<dbReference type="Pfam" id="PF02727">
    <property type="entry name" value="Cu_amine_oxidN2"/>
    <property type="match status" value="1"/>
</dbReference>
<evidence type="ECO:0000256" key="6">
    <source>
        <dbReference type="ARBA" id="ARBA00023008"/>
    </source>
</evidence>
<dbReference type="InterPro" id="IPR016182">
    <property type="entry name" value="Cu_amine_oxidase_N-reg"/>
</dbReference>
<evidence type="ECO:0000259" key="13">
    <source>
        <dbReference type="Pfam" id="PF09248"/>
    </source>
</evidence>
<evidence type="ECO:0000313" key="14">
    <source>
        <dbReference type="EMBL" id="CZT12547.1"/>
    </source>
</evidence>
<dbReference type="STRING" id="914237.A0A1E1LPW6"/>
<dbReference type="InterPro" id="IPR036460">
    <property type="entry name" value="Cu_amine_oxidase_C_sf"/>
</dbReference>
<dbReference type="EMBL" id="FJUW01000073">
    <property type="protein sequence ID" value="CZT12547.1"/>
    <property type="molecule type" value="Genomic_DNA"/>
</dbReference>
<dbReference type="GO" id="GO:0005507">
    <property type="term" value="F:copper ion binding"/>
    <property type="evidence" value="ECO:0007669"/>
    <property type="project" value="InterPro"/>
</dbReference>
<sequence length="772" mass="87269">MLTIAARFFTISTLTSIILFIVHYQLSLTTTKLAFIRHFESGAQSNNSYTNIWKDLSNEEVAHVLNLLHSPSAGLNLTAVKEATFSDNFVFVTELLRPNKTNAVAYLDQHGPIPQRYARATIKRNSLEQARIEEYIVGPLPVGPDTYIERLSFTYNSGRSETNNFGADVKVLEDWMEAVTSGMEEVILDLLLHGYEHAEQLTLKDFVAASNDQVWFENGRTMRWVSFSQISDANTLLPQGLYFKADTTGRDPRQWRVVMWLYNDNVYSSSEEFREAWGTPSFKKLPGNLDGRWTQIEPDPMLLEHFRASGPSLCQSGEGRVRVNKDESFVSWMGFTFYMAFSQVNAISLYDIKLDGERVMYELGLQEAVAHYAGNDPVQSGTSFLDSLFGLGGDMTELIPGFDCPSYAIFLDTTHHRMEKTYSYKNTVCVFEAPSDHPIQRHSRGSWVTSFTNSLLIVRYITVVGNYDYLIDYIFYLDGSIEVKARASGYIQGAYRNNNERYGYHVHDFLSSSIHDHIINFKADLDIAGPNNTMAVVTIADSEVAYPWSTESRHTMSLEKSSILNENEASINWPANGRSMYIVMNHQQKNAFGESRGYRIMPGTGMGSPVHLTVKNSSNLLNSAKWTEHDFYITKQKDTEPRSASPLNALTPDDPLIRFDKFLNGESLVEEDLVIWFNLGTHHIPHSGDIPNTLMTTSASSVMFSPHNYHTRDRSRALTNGVKIEVQEAGESKIQFYGSTEVSPEVNAKLVGFRGRVHPMRKFPTSDFELGL</sequence>
<dbReference type="GO" id="GO:0009308">
    <property type="term" value="P:amine metabolic process"/>
    <property type="evidence" value="ECO:0007669"/>
    <property type="project" value="UniProtKB-UniRule"/>
</dbReference>
<dbReference type="InParanoid" id="A0A1E1LPW6"/>
<dbReference type="Pfam" id="PF01179">
    <property type="entry name" value="Cu_amine_oxid"/>
    <property type="match status" value="1"/>
</dbReference>
<keyword evidence="5 9" id="KW-0560">Oxidoreductase</keyword>
<dbReference type="SUPFAM" id="SSF49998">
    <property type="entry name" value="Amine oxidase catalytic domain"/>
    <property type="match status" value="1"/>
</dbReference>
<evidence type="ECO:0000256" key="10">
    <source>
        <dbReference type="SAM" id="Phobius"/>
    </source>
</evidence>
<keyword evidence="15" id="KW-1185">Reference proteome</keyword>
<comment type="cofactor">
    <cofactor evidence="1">
        <name>Cu cation</name>
        <dbReference type="ChEBI" id="CHEBI:23378"/>
    </cofactor>
</comment>
<name>A0A1E1LPW6_9HELO</name>
<dbReference type="InterPro" id="IPR015328">
    <property type="entry name" value="DUF1965"/>
</dbReference>
<comment type="caution">
    <text evidence="14">The sequence shown here is derived from an EMBL/GenBank/DDBJ whole genome shotgun (WGS) entry which is preliminary data.</text>
</comment>
<protein>
    <recommendedName>
        <fullName evidence="9">Amine oxidase</fullName>
        <ecNumber evidence="9">1.4.3.-</ecNumber>
    </recommendedName>
</protein>
<evidence type="ECO:0000259" key="11">
    <source>
        <dbReference type="Pfam" id="PF01179"/>
    </source>
</evidence>
<feature type="domain" description="DUF1965" evidence="13">
    <location>
        <begin position="234"/>
        <end position="297"/>
    </location>
</feature>
<dbReference type="PANTHER" id="PTHR10638:SF20">
    <property type="entry name" value="AMINE OXIDASE"/>
    <property type="match status" value="1"/>
</dbReference>
<proteinExistence type="inferred from homology"/>
<evidence type="ECO:0000256" key="9">
    <source>
        <dbReference type="RuleBase" id="RU000672"/>
    </source>
</evidence>
<keyword evidence="10" id="KW-0812">Transmembrane</keyword>
<dbReference type="Pfam" id="PF09248">
    <property type="entry name" value="DUF1965"/>
    <property type="match status" value="1"/>
</dbReference>
<keyword evidence="4 7" id="KW-0801">TPQ</keyword>
<feature type="modified residue" description="2',4',5'-topaquinone" evidence="8">
    <location>
        <position position="467"/>
    </location>
</feature>
<gene>
    <name evidence="14" type="ORF">RCO7_11749</name>
</gene>
<dbReference type="InterPro" id="IPR015798">
    <property type="entry name" value="Cu_amine_oxidase_C"/>
</dbReference>
<feature type="domain" description="Copper amine oxidase N2-terminal" evidence="12">
    <location>
        <begin position="76"/>
        <end position="140"/>
    </location>
</feature>
<dbReference type="EC" id="1.4.3.-" evidence="9"/>
<dbReference type="GO" id="GO:0048038">
    <property type="term" value="F:quinone binding"/>
    <property type="evidence" value="ECO:0007669"/>
    <property type="project" value="InterPro"/>
</dbReference>
<feature type="active site" description="Proton acceptor" evidence="7">
    <location>
        <position position="386"/>
    </location>
</feature>
<dbReference type="Gene3D" id="2.70.98.20">
    <property type="entry name" value="Copper amine oxidase, catalytic domain"/>
    <property type="match status" value="1"/>
</dbReference>
<dbReference type="PANTHER" id="PTHR10638">
    <property type="entry name" value="COPPER AMINE OXIDASE"/>
    <property type="match status" value="1"/>
</dbReference>
<evidence type="ECO:0000256" key="7">
    <source>
        <dbReference type="PIRSR" id="PIRSR600269-50"/>
    </source>
</evidence>
<comment type="cofactor">
    <cofactor evidence="9">
        <name>Cu cation</name>
        <dbReference type="ChEBI" id="CHEBI:23378"/>
    </cofactor>
    <text evidence="9">Contains 1 topaquinone per subunit.</text>
</comment>